<evidence type="ECO:0000313" key="2">
    <source>
        <dbReference type="EMBL" id="CAE0770546.1"/>
    </source>
</evidence>
<gene>
    <name evidence="2" type="ORF">PCAR00345_LOCUS23158</name>
</gene>
<dbReference type="AlphaFoldDB" id="A0A7S4BMG0"/>
<dbReference type="EMBL" id="HBIZ01036313">
    <property type="protein sequence ID" value="CAE0770546.1"/>
    <property type="molecule type" value="Transcribed_RNA"/>
</dbReference>
<name>A0A7S4BMG0_CHRCT</name>
<protein>
    <submittedName>
        <fullName evidence="2">Uncharacterized protein</fullName>
    </submittedName>
</protein>
<evidence type="ECO:0000256" key="1">
    <source>
        <dbReference type="SAM" id="MobiDB-lite"/>
    </source>
</evidence>
<organism evidence="2">
    <name type="scientific">Chrysotila carterae</name>
    <name type="common">Marine alga</name>
    <name type="synonym">Syracosphaera carterae</name>
    <dbReference type="NCBI Taxonomy" id="13221"/>
    <lineage>
        <taxon>Eukaryota</taxon>
        <taxon>Haptista</taxon>
        <taxon>Haptophyta</taxon>
        <taxon>Prymnesiophyceae</taxon>
        <taxon>Isochrysidales</taxon>
        <taxon>Isochrysidaceae</taxon>
        <taxon>Chrysotila</taxon>
    </lineage>
</organism>
<feature type="region of interest" description="Disordered" evidence="1">
    <location>
        <begin position="1"/>
        <end position="28"/>
    </location>
</feature>
<proteinExistence type="predicted"/>
<accession>A0A7S4BMG0</accession>
<reference evidence="2" key="1">
    <citation type="submission" date="2021-01" db="EMBL/GenBank/DDBJ databases">
        <authorList>
            <person name="Corre E."/>
            <person name="Pelletier E."/>
            <person name="Niang G."/>
            <person name="Scheremetjew M."/>
            <person name="Finn R."/>
            <person name="Kale V."/>
            <person name="Holt S."/>
            <person name="Cochrane G."/>
            <person name="Meng A."/>
            <person name="Brown T."/>
            <person name="Cohen L."/>
        </authorList>
    </citation>
    <scope>NUCLEOTIDE SEQUENCE</scope>
    <source>
        <strain evidence="2">CCMP645</strain>
    </source>
</reference>
<sequence length="162" mass="17832">MGYGSVGVFSSPSGKPQPRPSLANRPYSTASSITRHLADWNDTHNLVGDWLPVRKRLPPDSQSAWYMINNRTGAYNRPFGPSYGRPWMSMEGLETVQTGSKIFAEQRPGPPLVQARKASPFENCGGSRPGWNPSFTVASCLDGYPTTQGNRHLSASKPMHLR</sequence>